<dbReference type="AlphaFoldDB" id="A0A853A1J4"/>
<evidence type="ECO:0000259" key="5">
    <source>
        <dbReference type="Pfam" id="PF07992"/>
    </source>
</evidence>
<feature type="domain" description="Reductase C-terminal" evidence="6">
    <location>
        <begin position="322"/>
        <end position="385"/>
    </location>
</feature>
<dbReference type="EMBL" id="JACBZD010000001">
    <property type="protein sequence ID" value="NYI04278.1"/>
    <property type="molecule type" value="Genomic_DNA"/>
</dbReference>
<dbReference type="InterPro" id="IPR023753">
    <property type="entry name" value="FAD/NAD-binding_dom"/>
</dbReference>
<dbReference type="Pfam" id="PF14759">
    <property type="entry name" value="Reductase_C"/>
    <property type="match status" value="1"/>
</dbReference>
<dbReference type="GO" id="GO:0016651">
    <property type="term" value="F:oxidoreductase activity, acting on NAD(P)H"/>
    <property type="evidence" value="ECO:0007669"/>
    <property type="project" value="TreeGrafter"/>
</dbReference>
<proteinExistence type="predicted"/>
<keyword evidence="8" id="KW-1185">Reference proteome</keyword>
<evidence type="ECO:0000313" key="8">
    <source>
        <dbReference type="Proteomes" id="UP000567795"/>
    </source>
</evidence>
<dbReference type="InterPro" id="IPR036188">
    <property type="entry name" value="FAD/NAD-bd_sf"/>
</dbReference>
<comment type="cofactor">
    <cofactor evidence="1">
        <name>FAD</name>
        <dbReference type="ChEBI" id="CHEBI:57692"/>
    </cofactor>
</comment>
<keyword evidence="4" id="KW-0560">Oxidoreductase</keyword>
<accession>A0A853A1J4</accession>
<comment type="caution">
    <text evidence="7">The sequence shown here is derived from an EMBL/GenBank/DDBJ whole genome shotgun (WGS) entry which is preliminary data.</text>
</comment>
<dbReference type="SUPFAM" id="SSF51905">
    <property type="entry name" value="FAD/NAD(P)-binding domain"/>
    <property type="match status" value="2"/>
</dbReference>
<dbReference type="PANTHER" id="PTHR43557:SF2">
    <property type="entry name" value="RIESKE DOMAIN-CONTAINING PROTEIN-RELATED"/>
    <property type="match status" value="1"/>
</dbReference>
<sequence length="394" mass="41235">MSTDVTDVLVVGASAGGLGVAEALRRRGHEGTIRLVGAETHPPYDRPPLSKQVLSGAWAPEKTHLRREADLEKLGLEFVLGRRAVGLDTGARAVHLDDGRRLGYRTLVVATGLAPRRLPFHEDLDGVHTLRTLDDSLALRRELLAARRLAVIGAGVLGCEIAATARGLGLDVTLIDPLPTPMARQLGEELGGMLAALHAEHGVRLRTGVGVAALTSEKGRVSGVRLGDGETVPAEVVVVTVGSTPGTGWLEGSGLPLEDGLVCDSRCRALPDVYAVGDVARWHDARLGGGVRLENRTNATEQALAVAANILGADRPYTPVPYFWTDQYDARIQVYGTIPADAGIRVVEGAPAAGRFVALASSGGKVTGAVGWNSPKGARLARQHVVQALEGAAG</sequence>
<feature type="domain" description="FAD/NAD(P)-binding" evidence="5">
    <location>
        <begin position="7"/>
        <end position="303"/>
    </location>
</feature>
<name>A0A853A1J4_9ACTN</name>
<evidence type="ECO:0000256" key="3">
    <source>
        <dbReference type="ARBA" id="ARBA00022827"/>
    </source>
</evidence>
<dbReference type="PRINTS" id="PR00411">
    <property type="entry name" value="PNDRDTASEI"/>
</dbReference>
<dbReference type="InterPro" id="IPR016156">
    <property type="entry name" value="FAD/NAD-linked_Rdtase_dimer_sf"/>
</dbReference>
<dbReference type="Gene3D" id="3.30.390.30">
    <property type="match status" value="1"/>
</dbReference>
<dbReference type="GO" id="GO:0005737">
    <property type="term" value="C:cytoplasm"/>
    <property type="evidence" value="ECO:0007669"/>
    <property type="project" value="TreeGrafter"/>
</dbReference>
<evidence type="ECO:0000313" key="7">
    <source>
        <dbReference type="EMBL" id="NYI04278.1"/>
    </source>
</evidence>
<keyword evidence="3" id="KW-0274">FAD</keyword>
<dbReference type="SUPFAM" id="SSF55424">
    <property type="entry name" value="FAD/NAD-linked reductases, dimerisation (C-terminal) domain"/>
    <property type="match status" value="1"/>
</dbReference>
<dbReference type="Gene3D" id="3.50.50.60">
    <property type="entry name" value="FAD/NAD(P)-binding domain"/>
    <property type="match status" value="2"/>
</dbReference>
<dbReference type="PANTHER" id="PTHR43557">
    <property type="entry name" value="APOPTOSIS-INDUCING FACTOR 1"/>
    <property type="match status" value="1"/>
</dbReference>
<organism evidence="7 8">
    <name type="scientific">Allostreptomyces psammosilenae</name>
    <dbReference type="NCBI Taxonomy" id="1892865"/>
    <lineage>
        <taxon>Bacteria</taxon>
        <taxon>Bacillati</taxon>
        <taxon>Actinomycetota</taxon>
        <taxon>Actinomycetes</taxon>
        <taxon>Kitasatosporales</taxon>
        <taxon>Streptomycetaceae</taxon>
        <taxon>Allostreptomyces</taxon>
    </lineage>
</organism>
<dbReference type="Pfam" id="PF07992">
    <property type="entry name" value="Pyr_redox_2"/>
    <property type="match status" value="1"/>
</dbReference>
<dbReference type="InterPro" id="IPR028202">
    <property type="entry name" value="Reductase_C"/>
</dbReference>
<protein>
    <submittedName>
        <fullName evidence="7">NADPH-dependent 2,4-dienoyl-CoA reductase/sulfur reductase-like enzyme</fullName>
    </submittedName>
</protein>
<dbReference type="PRINTS" id="PR00368">
    <property type="entry name" value="FADPNR"/>
</dbReference>
<evidence type="ECO:0000259" key="6">
    <source>
        <dbReference type="Pfam" id="PF14759"/>
    </source>
</evidence>
<gene>
    <name evidence="7" type="ORF">FHU37_001221</name>
</gene>
<dbReference type="RefSeq" id="WP_179813194.1">
    <property type="nucleotide sequence ID" value="NZ_JACBZD010000001.1"/>
</dbReference>
<evidence type="ECO:0000256" key="4">
    <source>
        <dbReference type="ARBA" id="ARBA00023002"/>
    </source>
</evidence>
<dbReference type="InterPro" id="IPR050446">
    <property type="entry name" value="FAD-oxidoreductase/Apoptosis"/>
</dbReference>
<evidence type="ECO:0000256" key="1">
    <source>
        <dbReference type="ARBA" id="ARBA00001974"/>
    </source>
</evidence>
<dbReference type="Proteomes" id="UP000567795">
    <property type="component" value="Unassembled WGS sequence"/>
</dbReference>
<evidence type="ECO:0000256" key="2">
    <source>
        <dbReference type="ARBA" id="ARBA00022630"/>
    </source>
</evidence>
<keyword evidence="2" id="KW-0285">Flavoprotein</keyword>
<reference evidence="7 8" key="1">
    <citation type="submission" date="2020-07" db="EMBL/GenBank/DDBJ databases">
        <title>Sequencing the genomes of 1000 actinobacteria strains.</title>
        <authorList>
            <person name="Klenk H.-P."/>
        </authorList>
    </citation>
    <scope>NUCLEOTIDE SEQUENCE [LARGE SCALE GENOMIC DNA]</scope>
    <source>
        <strain evidence="7 8">DSM 42178</strain>
    </source>
</reference>